<dbReference type="EMBL" id="WJXA01000001">
    <property type="protein sequence ID" value="KAF7154136.1"/>
    <property type="molecule type" value="Genomic_DNA"/>
</dbReference>
<accession>A0A834HUA4</accession>
<keyword evidence="3" id="KW-1185">Reference proteome</keyword>
<evidence type="ECO:0000313" key="2">
    <source>
        <dbReference type="EMBL" id="KAF7154136.1"/>
    </source>
</evidence>
<evidence type="ECO:0000313" key="3">
    <source>
        <dbReference type="Proteomes" id="UP000626092"/>
    </source>
</evidence>
<dbReference type="AlphaFoldDB" id="A0A834HUA4"/>
<organism evidence="2 3">
    <name type="scientific">Rhododendron simsii</name>
    <name type="common">Sims's rhododendron</name>
    <dbReference type="NCBI Taxonomy" id="118357"/>
    <lineage>
        <taxon>Eukaryota</taxon>
        <taxon>Viridiplantae</taxon>
        <taxon>Streptophyta</taxon>
        <taxon>Embryophyta</taxon>
        <taxon>Tracheophyta</taxon>
        <taxon>Spermatophyta</taxon>
        <taxon>Magnoliopsida</taxon>
        <taxon>eudicotyledons</taxon>
        <taxon>Gunneridae</taxon>
        <taxon>Pentapetalae</taxon>
        <taxon>asterids</taxon>
        <taxon>Ericales</taxon>
        <taxon>Ericaceae</taxon>
        <taxon>Ericoideae</taxon>
        <taxon>Rhodoreae</taxon>
        <taxon>Rhododendron</taxon>
    </lineage>
</organism>
<reference evidence="2" key="1">
    <citation type="submission" date="2019-11" db="EMBL/GenBank/DDBJ databases">
        <authorList>
            <person name="Liu Y."/>
            <person name="Hou J."/>
            <person name="Li T.-Q."/>
            <person name="Guan C.-H."/>
            <person name="Wu X."/>
            <person name="Wu H.-Z."/>
            <person name="Ling F."/>
            <person name="Zhang R."/>
            <person name="Shi X.-G."/>
            <person name="Ren J.-P."/>
            <person name="Chen E.-F."/>
            <person name="Sun J.-M."/>
        </authorList>
    </citation>
    <scope>NUCLEOTIDE SEQUENCE</scope>
    <source>
        <strain evidence="2">Adult_tree_wgs_1</strain>
        <tissue evidence="2">Leaves</tissue>
    </source>
</reference>
<feature type="compositionally biased region" description="Polar residues" evidence="1">
    <location>
        <begin position="82"/>
        <end position="98"/>
    </location>
</feature>
<sequence length="442" mass="46873">MENSFSLLGNVEGDPSAFLESLAAEAKDQKQKIRDAQQYSGRAENGEGRGGQGHGSVRSSRNSGQESGNGYGYQGDNRRHNAYQQNNGVSYQNSSRSNDGYWRNYGGGNGYQQGYGRGNGGANGRVRGAVRASNGHNGAEKKSQIVEGDKQVENQEQRGDTGGGWEKVTKKQQRNGNSSDCGGGGHGGGNNGNGYGGNNSGAKEASGSSGNHSTNGDNDIGNDAAATQKRTLKQYEEKLLKNRKVLEEKVLKTEERKVTLDKDFESMQLVGKKKEDSLSINKDTENGKLKRKVDKVRKLVSIDEFLKPAKVDSSQQATERANGDRFQPPAGGRKEHVGNVNSRGGGGQGFQGRGRGGYHGGNSSQQATERASGDRFQQPAGGRKQHVGNDNSRGGGGQGGFPRGSPADPTVVDAPIKEPVKPPVPAFDDSAQFPHLGAPAVK</sequence>
<feature type="region of interest" description="Disordered" evidence="1">
    <location>
        <begin position="22"/>
        <end position="229"/>
    </location>
</feature>
<dbReference type="GO" id="GO:0005737">
    <property type="term" value="C:cytoplasm"/>
    <property type="evidence" value="ECO:0007669"/>
    <property type="project" value="TreeGrafter"/>
</dbReference>
<name>A0A834HUA4_RHOSS</name>
<feature type="compositionally biased region" description="Gly residues" evidence="1">
    <location>
        <begin position="105"/>
        <end position="123"/>
    </location>
</feature>
<proteinExistence type="predicted"/>
<feature type="compositionally biased region" description="Gly residues" evidence="1">
    <location>
        <begin position="343"/>
        <end position="360"/>
    </location>
</feature>
<comment type="caution">
    <text evidence="2">The sequence shown here is derived from an EMBL/GenBank/DDBJ whole genome shotgun (WGS) entry which is preliminary data.</text>
</comment>
<evidence type="ECO:0000256" key="1">
    <source>
        <dbReference type="SAM" id="MobiDB-lite"/>
    </source>
</evidence>
<dbReference type="InterPro" id="IPR039764">
    <property type="entry name" value="HABP4/SERBP1-like"/>
</dbReference>
<dbReference type="Proteomes" id="UP000626092">
    <property type="component" value="Unassembled WGS sequence"/>
</dbReference>
<dbReference type="PANTHER" id="PTHR12299:SF62">
    <property type="entry name" value="ASPARTATE, GLYCINE, LYSINE AND SERINE-RICH PROTEIN-LIKE"/>
    <property type="match status" value="1"/>
</dbReference>
<feature type="region of interest" description="Disordered" evidence="1">
    <location>
        <begin position="304"/>
        <end position="442"/>
    </location>
</feature>
<dbReference type="PANTHER" id="PTHR12299">
    <property type="entry name" value="HYALURONIC ACID-BINDING PROTEIN 4"/>
    <property type="match status" value="1"/>
</dbReference>
<feature type="compositionally biased region" description="Basic and acidic residues" evidence="1">
    <location>
        <begin position="25"/>
        <end position="35"/>
    </location>
</feature>
<protein>
    <submittedName>
        <fullName evidence="2">Uncharacterized protein</fullName>
    </submittedName>
</protein>
<feature type="compositionally biased region" description="Basic and acidic residues" evidence="1">
    <location>
        <begin position="138"/>
        <end position="159"/>
    </location>
</feature>
<feature type="compositionally biased region" description="Polar residues" evidence="1">
    <location>
        <begin position="206"/>
        <end position="217"/>
    </location>
</feature>
<dbReference type="GO" id="GO:0003723">
    <property type="term" value="F:RNA binding"/>
    <property type="evidence" value="ECO:0007669"/>
    <property type="project" value="InterPro"/>
</dbReference>
<dbReference type="OrthoDB" id="784393at2759"/>
<feature type="compositionally biased region" description="Gly residues" evidence="1">
    <location>
        <begin position="393"/>
        <end position="402"/>
    </location>
</feature>
<gene>
    <name evidence="2" type="ORF">RHSIM_Rhsim01G0249700</name>
</gene>
<feature type="compositionally biased region" description="Gly residues" evidence="1">
    <location>
        <begin position="181"/>
        <end position="199"/>
    </location>
</feature>
<dbReference type="GO" id="GO:0005634">
    <property type="term" value="C:nucleus"/>
    <property type="evidence" value="ECO:0007669"/>
    <property type="project" value="TreeGrafter"/>
</dbReference>